<keyword evidence="2" id="KW-1185">Reference proteome</keyword>
<feature type="transmembrane region" description="Helical" evidence="1">
    <location>
        <begin position="56"/>
        <end position="77"/>
    </location>
</feature>
<accession>A0AAF3EBG0</accession>
<feature type="transmembrane region" description="Helical" evidence="1">
    <location>
        <begin position="20"/>
        <end position="44"/>
    </location>
</feature>
<protein>
    <submittedName>
        <fullName evidence="3">Uncharacterized protein</fullName>
    </submittedName>
</protein>
<reference evidence="3" key="1">
    <citation type="submission" date="2024-02" db="UniProtKB">
        <authorList>
            <consortium name="WormBaseParasite"/>
        </authorList>
    </citation>
    <scope>IDENTIFICATION</scope>
</reference>
<keyword evidence="1" id="KW-0812">Transmembrane</keyword>
<evidence type="ECO:0000313" key="3">
    <source>
        <dbReference type="WBParaSite" id="MBELARI_LOCUS11284"/>
    </source>
</evidence>
<organism evidence="2 3">
    <name type="scientific">Mesorhabditis belari</name>
    <dbReference type="NCBI Taxonomy" id="2138241"/>
    <lineage>
        <taxon>Eukaryota</taxon>
        <taxon>Metazoa</taxon>
        <taxon>Ecdysozoa</taxon>
        <taxon>Nematoda</taxon>
        <taxon>Chromadorea</taxon>
        <taxon>Rhabditida</taxon>
        <taxon>Rhabditina</taxon>
        <taxon>Rhabditomorpha</taxon>
        <taxon>Rhabditoidea</taxon>
        <taxon>Rhabditidae</taxon>
        <taxon>Mesorhabditinae</taxon>
        <taxon>Mesorhabditis</taxon>
    </lineage>
</organism>
<proteinExistence type="predicted"/>
<evidence type="ECO:0000256" key="1">
    <source>
        <dbReference type="SAM" id="Phobius"/>
    </source>
</evidence>
<evidence type="ECO:0000313" key="2">
    <source>
        <dbReference type="Proteomes" id="UP000887575"/>
    </source>
</evidence>
<sequence length="209" mass="23130">MVNVLSLQLTRTLQPFRLGFFLIALLAFVFALLVVVENVALFIGTTVGSTSLSILLLPYFLSWLLLFFAVFFGRIAYELHTNRFQKTEPRLQTAWTPDSRPCTPSVYDIETHSQCSQDTLLQGDLLQASIFLGNPHYIPEEISREIDQPPAYDEVVIRANHGHLLASRSPSTPRAVSAPSAILSVCPQRILNSSRSPISGDSQSTTPIG</sequence>
<dbReference type="AlphaFoldDB" id="A0AAF3EBG0"/>
<keyword evidence="1" id="KW-1133">Transmembrane helix</keyword>
<dbReference type="WBParaSite" id="MBELARI_LOCUS11284">
    <property type="protein sequence ID" value="MBELARI_LOCUS11284"/>
    <property type="gene ID" value="MBELARI_LOCUS11284"/>
</dbReference>
<dbReference type="Proteomes" id="UP000887575">
    <property type="component" value="Unassembled WGS sequence"/>
</dbReference>
<keyword evidence="1" id="KW-0472">Membrane</keyword>
<name>A0AAF3EBG0_9BILA</name>